<dbReference type="Pfam" id="PF24394">
    <property type="entry name" value="TMEM62_C"/>
    <property type="match status" value="1"/>
</dbReference>
<dbReference type="GeneID" id="106071151"/>
<gene>
    <name evidence="6" type="primary">LOC106071151</name>
</gene>
<feature type="domain" description="TMEM62 C-terminal" evidence="4">
    <location>
        <begin position="449"/>
        <end position="574"/>
    </location>
</feature>
<accession>A0A9W2ZYG7</accession>
<name>A0A9W2ZYG7_BIOGL</name>
<dbReference type="OrthoDB" id="27234at2759"/>
<feature type="transmembrane region" description="Helical" evidence="1">
    <location>
        <begin position="553"/>
        <end position="571"/>
    </location>
</feature>
<dbReference type="SUPFAM" id="SSF56300">
    <property type="entry name" value="Metallo-dependent phosphatases"/>
    <property type="match status" value="1"/>
</dbReference>
<dbReference type="Pfam" id="PF00149">
    <property type="entry name" value="Metallophos"/>
    <property type="match status" value="1"/>
</dbReference>
<proteinExistence type="predicted"/>
<feature type="transmembrane region" description="Helical" evidence="1">
    <location>
        <begin position="437"/>
        <end position="462"/>
    </location>
</feature>
<dbReference type="OMA" id="VEWQTYH"/>
<evidence type="ECO:0000259" key="3">
    <source>
        <dbReference type="Pfam" id="PF24384"/>
    </source>
</evidence>
<evidence type="ECO:0000259" key="4">
    <source>
        <dbReference type="Pfam" id="PF24394"/>
    </source>
</evidence>
<dbReference type="PANTHER" id="PTHR14795">
    <property type="entry name" value="HELICASE RELATED"/>
    <property type="match status" value="1"/>
</dbReference>
<protein>
    <submittedName>
        <fullName evidence="6">Transmembrane protein 62-like isoform X1</fullName>
    </submittedName>
</protein>
<keyword evidence="5" id="KW-1185">Reference proteome</keyword>
<dbReference type="Proteomes" id="UP001165740">
    <property type="component" value="Chromosome 3"/>
</dbReference>
<sequence>MPFLTMKCFTVCFIVGIGLAIIMSSLLSILDLVVLDTEDSFQLERRTKRTQVIGGEMRNVFWIVQISDIHISKFRDLSRGPDLQKFCEEYLTVINPSVVLVTGDLTDGKTATGIESMQVHDEWIHYENIVKRCSSLGKAKWLDIRGNHDSFDVLNYNSANNFYRYHSAKNSEARALGDSKDVFLYQLQLPFGVYSFVGIDTCSKPGPHRPFNFFGFLNTHQVEHMKTIAAITKASNQTIWFGHFPTSLIVHNPPVLRQIMRNSVAYLCGHLHTLFGYSPRMYSRHKTGQLELELGDWKDNRIFRIIAVDHDMLSFTDAKLGDWPLVVITNPKSNKFYSPGNEPLNLMGTSTHIRLLVYSPARIKQIVVYIDRHEEGEAFQVWHGYPLYVLDWHPEQYAYGLHYMEVFVYDEAGRNTTASQTFSIDLTTSGLDLLPRLILLFNIYSLGKLFFSLCIFFYCLILTMFRQCSCIYNYYLPGHEVQIVAFNSCLMKLWLVARTNVSFYLMIGSVFYLAFGPWFIGRLLTEHLGVVFVWGIIVDGSFIPGALTYFYGIFQFFTFSLPLTLILGVLLDSRRKNGNRKGFAMYPWVLIPSVLLLVYTVYLAFSEFPSAYGLEAFIFGPLRTGNIFLLIGGLCWSSRTDLKKVVSVNECV</sequence>
<dbReference type="GO" id="GO:0016787">
    <property type="term" value="F:hydrolase activity"/>
    <property type="evidence" value="ECO:0007669"/>
    <property type="project" value="InterPro"/>
</dbReference>
<dbReference type="InterPro" id="IPR056230">
    <property type="entry name" value="TMEM62_C"/>
</dbReference>
<feature type="domain" description="Calcineurin-like phosphoesterase" evidence="2">
    <location>
        <begin position="62"/>
        <end position="273"/>
    </location>
</feature>
<keyword evidence="1" id="KW-0472">Membrane</keyword>
<dbReference type="RefSeq" id="XP_055880096.1">
    <property type="nucleotide sequence ID" value="XM_056024121.1"/>
</dbReference>
<feature type="transmembrane region" description="Helical" evidence="1">
    <location>
        <begin position="12"/>
        <end position="35"/>
    </location>
</feature>
<dbReference type="InterPro" id="IPR029052">
    <property type="entry name" value="Metallo-depent_PP-like"/>
</dbReference>
<dbReference type="AlphaFoldDB" id="A0A9W2ZYG7"/>
<keyword evidence="1" id="KW-1133">Transmembrane helix</keyword>
<dbReference type="InterPro" id="IPR056229">
    <property type="entry name" value="Ig_TMM62"/>
</dbReference>
<evidence type="ECO:0000256" key="1">
    <source>
        <dbReference type="SAM" id="Phobius"/>
    </source>
</evidence>
<feature type="transmembrane region" description="Helical" evidence="1">
    <location>
        <begin position="501"/>
        <end position="521"/>
    </location>
</feature>
<feature type="domain" description="TMEM62 Ig-like" evidence="3">
    <location>
        <begin position="323"/>
        <end position="425"/>
    </location>
</feature>
<dbReference type="Gene3D" id="3.60.21.10">
    <property type="match status" value="1"/>
</dbReference>
<evidence type="ECO:0000259" key="2">
    <source>
        <dbReference type="Pfam" id="PF00149"/>
    </source>
</evidence>
<feature type="transmembrane region" description="Helical" evidence="1">
    <location>
        <begin position="583"/>
        <end position="605"/>
    </location>
</feature>
<evidence type="ECO:0000313" key="5">
    <source>
        <dbReference type="Proteomes" id="UP001165740"/>
    </source>
</evidence>
<dbReference type="InterPro" id="IPR004843">
    <property type="entry name" value="Calcineurin-like_PHP"/>
</dbReference>
<dbReference type="Pfam" id="PF24384">
    <property type="entry name" value="Ig_TMM62"/>
    <property type="match status" value="1"/>
</dbReference>
<dbReference type="PANTHER" id="PTHR14795:SF0">
    <property type="entry name" value="TRANSMEMBRANE PROTEIN 62"/>
    <property type="match status" value="1"/>
</dbReference>
<evidence type="ECO:0000313" key="6">
    <source>
        <dbReference type="RefSeq" id="XP_055880096.1"/>
    </source>
</evidence>
<feature type="transmembrane region" description="Helical" evidence="1">
    <location>
        <begin position="617"/>
        <end position="636"/>
    </location>
</feature>
<organism evidence="5 6">
    <name type="scientific">Biomphalaria glabrata</name>
    <name type="common">Bloodfluke planorb</name>
    <name type="synonym">Freshwater snail</name>
    <dbReference type="NCBI Taxonomy" id="6526"/>
    <lineage>
        <taxon>Eukaryota</taxon>
        <taxon>Metazoa</taxon>
        <taxon>Spiralia</taxon>
        <taxon>Lophotrochozoa</taxon>
        <taxon>Mollusca</taxon>
        <taxon>Gastropoda</taxon>
        <taxon>Heterobranchia</taxon>
        <taxon>Euthyneura</taxon>
        <taxon>Panpulmonata</taxon>
        <taxon>Hygrophila</taxon>
        <taxon>Lymnaeoidea</taxon>
        <taxon>Planorbidae</taxon>
        <taxon>Biomphalaria</taxon>
    </lineage>
</organism>
<keyword evidence="1" id="KW-0812">Transmembrane</keyword>
<reference evidence="6" key="1">
    <citation type="submission" date="2025-08" db="UniProtKB">
        <authorList>
            <consortium name="RefSeq"/>
        </authorList>
    </citation>
    <scope>IDENTIFICATION</scope>
</reference>